<dbReference type="EMBL" id="KV423994">
    <property type="protein sequence ID" value="KZT55486.1"/>
    <property type="molecule type" value="Genomic_DNA"/>
</dbReference>
<comment type="catalytic activity">
    <reaction evidence="1">
        <text>Exonucleolytic cleavage of poly(A) to 5'-AMP.</text>
        <dbReference type="EC" id="3.1.13.4"/>
    </reaction>
</comment>
<keyword evidence="14" id="KW-0539">Nucleus</keyword>
<evidence type="ECO:0000256" key="14">
    <source>
        <dbReference type="ARBA" id="ARBA00023242"/>
    </source>
</evidence>
<dbReference type="InterPro" id="IPR036397">
    <property type="entry name" value="RNaseH_sf"/>
</dbReference>
<feature type="compositionally biased region" description="Polar residues" evidence="15">
    <location>
        <begin position="296"/>
        <end position="305"/>
    </location>
</feature>
<comment type="subcellular location">
    <subcellularLocation>
        <location evidence="3">Cytoplasm</location>
    </subcellularLocation>
    <subcellularLocation>
        <location evidence="2">Nucleus</location>
    </subcellularLocation>
</comment>
<dbReference type="InParanoid" id="A0A165ETE0"/>
<evidence type="ECO:0000256" key="15">
    <source>
        <dbReference type="SAM" id="MobiDB-lite"/>
    </source>
</evidence>
<keyword evidence="6" id="KW-0963">Cytoplasm</keyword>
<dbReference type="InterPro" id="IPR012337">
    <property type="entry name" value="RNaseH-like_sf"/>
</dbReference>
<evidence type="ECO:0000256" key="5">
    <source>
        <dbReference type="ARBA" id="ARBA00012161"/>
    </source>
</evidence>
<keyword evidence="7" id="KW-0540">Nuclease</keyword>
<dbReference type="AlphaFoldDB" id="A0A165ETE0"/>
<keyword evidence="11" id="KW-0694">RNA-binding</keyword>
<dbReference type="GO" id="GO:0046872">
    <property type="term" value="F:metal ion binding"/>
    <property type="evidence" value="ECO:0007669"/>
    <property type="project" value="UniProtKB-KW"/>
</dbReference>
<dbReference type="GO" id="GO:0003723">
    <property type="term" value="F:RNA binding"/>
    <property type="evidence" value="ECO:0007669"/>
    <property type="project" value="UniProtKB-KW"/>
</dbReference>
<keyword evidence="13" id="KW-0804">Transcription</keyword>
<dbReference type="GO" id="GO:0004535">
    <property type="term" value="F:poly(A)-specific ribonuclease activity"/>
    <property type="evidence" value="ECO:0007669"/>
    <property type="project" value="UniProtKB-EC"/>
</dbReference>
<dbReference type="GO" id="GO:0005737">
    <property type="term" value="C:cytoplasm"/>
    <property type="evidence" value="ECO:0007669"/>
    <property type="project" value="UniProtKB-SubCell"/>
</dbReference>
<feature type="region of interest" description="Disordered" evidence="15">
    <location>
        <begin position="290"/>
        <end position="312"/>
    </location>
</feature>
<evidence type="ECO:0000256" key="11">
    <source>
        <dbReference type="ARBA" id="ARBA00022884"/>
    </source>
</evidence>
<dbReference type="Pfam" id="PF04857">
    <property type="entry name" value="CAF1"/>
    <property type="match status" value="1"/>
</dbReference>
<evidence type="ECO:0000256" key="12">
    <source>
        <dbReference type="ARBA" id="ARBA00023015"/>
    </source>
</evidence>
<evidence type="ECO:0000256" key="10">
    <source>
        <dbReference type="ARBA" id="ARBA00022839"/>
    </source>
</evidence>
<comment type="similarity">
    <text evidence="4">Belongs to the CAF1 family.</text>
</comment>
<keyword evidence="9" id="KW-0378">Hydrolase</keyword>
<evidence type="ECO:0000256" key="1">
    <source>
        <dbReference type="ARBA" id="ARBA00001663"/>
    </source>
</evidence>
<dbReference type="GO" id="GO:0030014">
    <property type="term" value="C:CCR4-NOT complex"/>
    <property type="evidence" value="ECO:0007669"/>
    <property type="project" value="InterPro"/>
</dbReference>
<sequence length="336" mass="37778">MQQSQQQLGVGASNANASANQQRDVHVIREVWAHNFEVEMAYIRELIVDFPYIGMDTEFPGVVARPIGSFKTSSDYHYQTMRCNVDLLKLIQLGITLTDEHGRHPEEAFTWQFNFRFDLNEDMYAPESIDLLSTSGLDFARHQAEGIDPDEFAELFITSGLVANDEVCWVSFHRQVWPSALPSAVSNTVGSGYDFGYLMSTLTSAPLPKYEEDFFHLLSILFPSFYDIKFIWRHVKAAKGGLQDIADELGIMRIGPQHQAGSDSLLTSSVFFKICELYFPEHMNESYRGHLYGLGPQSTPQESTPPAQPAPNPYSMGMGMQQGGYNGVPGLQYGYR</sequence>
<name>A0A165ETE0_9BASI</name>
<dbReference type="OrthoDB" id="1164111at2759"/>
<dbReference type="InterPro" id="IPR039637">
    <property type="entry name" value="CNOT7/CNOT8/Pop2"/>
</dbReference>
<dbReference type="InterPro" id="IPR006941">
    <property type="entry name" value="RNase_CAF1"/>
</dbReference>
<evidence type="ECO:0000256" key="13">
    <source>
        <dbReference type="ARBA" id="ARBA00023163"/>
    </source>
</evidence>
<organism evidence="16 17">
    <name type="scientific">Calocera cornea HHB12733</name>
    <dbReference type="NCBI Taxonomy" id="1353952"/>
    <lineage>
        <taxon>Eukaryota</taxon>
        <taxon>Fungi</taxon>
        <taxon>Dikarya</taxon>
        <taxon>Basidiomycota</taxon>
        <taxon>Agaricomycotina</taxon>
        <taxon>Dacrymycetes</taxon>
        <taxon>Dacrymycetales</taxon>
        <taxon>Dacrymycetaceae</taxon>
        <taxon>Calocera</taxon>
    </lineage>
</organism>
<dbReference type="EC" id="3.1.13.4" evidence="5"/>
<keyword evidence="8" id="KW-0479">Metal-binding</keyword>
<dbReference type="Gene3D" id="3.30.420.10">
    <property type="entry name" value="Ribonuclease H-like superfamily/Ribonuclease H"/>
    <property type="match status" value="2"/>
</dbReference>
<dbReference type="STRING" id="1353952.A0A165ETE0"/>
<evidence type="ECO:0000256" key="9">
    <source>
        <dbReference type="ARBA" id="ARBA00022801"/>
    </source>
</evidence>
<evidence type="ECO:0000256" key="7">
    <source>
        <dbReference type="ARBA" id="ARBA00022722"/>
    </source>
</evidence>
<dbReference type="Proteomes" id="UP000076842">
    <property type="component" value="Unassembled WGS sequence"/>
</dbReference>
<evidence type="ECO:0000256" key="6">
    <source>
        <dbReference type="ARBA" id="ARBA00022490"/>
    </source>
</evidence>
<proteinExistence type="inferred from homology"/>
<evidence type="ECO:0000256" key="3">
    <source>
        <dbReference type="ARBA" id="ARBA00004496"/>
    </source>
</evidence>
<gene>
    <name evidence="16" type="ORF">CALCODRAFT_437156</name>
</gene>
<dbReference type="FunFam" id="3.30.420.10:FF:000048">
    <property type="entry name" value="CCR4-associated factor 1, putative"/>
    <property type="match status" value="1"/>
</dbReference>
<keyword evidence="10" id="KW-0269">Exonuclease</keyword>
<evidence type="ECO:0000256" key="4">
    <source>
        <dbReference type="ARBA" id="ARBA00008372"/>
    </source>
</evidence>
<reference evidence="16 17" key="1">
    <citation type="journal article" date="2016" name="Mol. Biol. Evol.">
        <title>Comparative Genomics of Early-Diverging Mushroom-Forming Fungi Provides Insights into the Origins of Lignocellulose Decay Capabilities.</title>
        <authorList>
            <person name="Nagy L.G."/>
            <person name="Riley R."/>
            <person name="Tritt A."/>
            <person name="Adam C."/>
            <person name="Daum C."/>
            <person name="Floudas D."/>
            <person name="Sun H."/>
            <person name="Yadav J.S."/>
            <person name="Pangilinan J."/>
            <person name="Larsson K.H."/>
            <person name="Matsuura K."/>
            <person name="Barry K."/>
            <person name="Labutti K."/>
            <person name="Kuo R."/>
            <person name="Ohm R.A."/>
            <person name="Bhattacharya S.S."/>
            <person name="Shirouzu T."/>
            <person name="Yoshinaga Y."/>
            <person name="Martin F.M."/>
            <person name="Grigoriev I.V."/>
            <person name="Hibbett D.S."/>
        </authorList>
    </citation>
    <scope>NUCLEOTIDE SEQUENCE [LARGE SCALE GENOMIC DNA]</scope>
    <source>
        <strain evidence="16 17">HHB12733</strain>
    </source>
</reference>
<dbReference type="GO" id="GO:0005634">
    <property type="term" value="C:nucleus"/>
    <property type="evidence" value="ECO:0007669"/>
    <property type="project" value="UniProtKB-SubCell"/>
</dbReference>
<dbReference type="PANTHER" id="PTHR10797">
    <property type="entry name" value="CCR4-NOT TRANSCRIPTION COMPLEX SUBUNIT"/>
    <property type="match status" value="1"/>
</dbReference>
<keyword evidence="17" id="KW-1185">Reference proteome</keyword>
<keyword evidence="12" id="KW-0805">Transcription regulation</keyword>
<dbReference type="FunCoup" id="A0A165ETE0">
    <property type="interactions" value="631"/>
</dbReference>
<evidence type="ECO:0000256" key="8">
    <source>
        <dbReference type="ARBA" id="ARBA00022723"/>
    </source>
</evidence>
<accession>A0A165ETE0</accession>
<protein>
    <recommendedName>
        <fullName evidence="5">poly(A)-specific ribonuclease</fullName>
        <ecNumber evidence="5">3.1.13.4</ecNumber>
    </recommendedName>
</protein>
<dbReference type="SUPFAM" id="SSF53098">
    <property type="entry name" value="Ribonuclease H-like"/>
    <property type="match status" value="1"/>
</dbReference>
<evidence type="ECO:0000256" key="2">
    <source>
        <dbReference type="ARBA" id="ARBA00004123"/>
    </source>
</evidence>
<evidence type="ECO:0000313" key="16">
    <source>
        <dbReference type="EMBL" id="KZT55486.1"/>
    </source>
</evidence>
<evidence type="ECO:0000313" key="17">
    <source>
        <dbReference type="Proteomes" id="UP000076842"/>
    </source>
</evidence>